<dbReference type="RefSeq" id="WP_349684450.1">
    <property type="nucleotide sequence ID" value="NZ_JBEGDD010000006.1"/>
</dbReference>
<evidence type="ECO:0000313" key="3">
    <source>
        <dbReference type="Proteomes" id="UP001445732"/>
    </source>
</evidence>
<gene>
    <name evidence="2" type="ORF">ABN401_08725</name>
</gene>
<protein>
    <submittedName>
        <fullName evidence="2">DOMON-like domain-containing protein</fullName>
    </submittedName>
</protein>
<evidence type="ECO:0000313" key="2">
    <source>
        <dbReference type="EMBL" id="MEQ7155294.1"/>
    </source>
</evidence>
<dbReference type="CDD" id="cd09627">
    <property type="entry name" value="DOMON_murB_like"/>
    <property type="match status" value="1"/>
</dbReference>
<keyword evidence="3" id="KW-1185">Reference proteome</keyword>
<name>A0ABV1NNU3_9CAUL</name>
<proteinExistence type="predicted"/>
<accession>A0ABV1NNU3</accession>
<dbReference type="EMBL" id="JBEGDD010000006">
    <property type="protein sequence ID" value="MEQ7155294.1"/>
    <property type="molecule type" value="Genomic_DNA"/>
</dbReference>
<sequence>MFEPTDSPTMLEVRLKPHPASPESPIDSLTVLFERDGLALWLRFIAEGQMPEVVWPGPAEPGRADDLWRHSCFEAFVQTDDGYVEYNLSPSGQWATYRFDSPRQGMRNALEVATPGELDLAWDMLALETRIELPNGATRLGLSAVIEAIDGSFSYWALAHPSDKPDFHHPDSFVLDLP</sequence>
<organism evidence="2 3">
    <name type="scientific">Brevundimonas aurifodinae</name>
    <dbReference type="NCBI Taxonomy" id="1508312"/>
    <lineage>
        <taxon>Bacteria</taxon>
        <taxon>Pseudomonadati</taxon>
        <taxon>Pseudomonadota</taxon>
        <taxon>Alphaproteobacteria</taxon>
        <taxon>Caulobacterales</taxon>
        <taxon>Caulobacteraceae</taxon>
        <taxon>Brevundimonas</taxon>
    </lineage>
</organism>
<dbReference type="Proteomes" id="UP001445732">
    <property type="component" value="Unassembled WGS sequence"/>
</dbReference>
<evidence type="ECO:0000256" key="1">
    <source>
        <dbReference type="SAM" id="MobiDB-lite"/>
    </source>
</evidence>
<dbReference type="Gene3D" id="2.60.40.1190">
    <property type="match status" value="1"/>
</dbReference>
<comment type="caution">
    <text evidence="2">The sequence shown here is derived from an EMBL/GenBank/DDBJ whole genome shotgun (WGS) entry which is preliminary data.</text>
</comment>
<reference evidence="2 3" key="1">
    <citation type="submission" date="2024-06" db="EMBL/GenBank/DDBJ databases">
        <title>Brevundimonas sp. C11.</title>
        <authorList>
            <person name="Maltman C."/>
        </authorList>
    </citation>
    <scope>NUCLEOTIDE SEQUENCE [LARGE SCALE GENOMIC DNA]</scope>
    <source>
        <strain evidence="2 3">C11</strain>
    </source>
</reference>
<feature type="region of interest" description="Disordered" evidence="1">
    <location>
        <begin position="1"/>
        <end position="23"/>
    </location>
</feature>